<gene>
    <name evidence="1" type="ORF">LCGC14_0706710</name>
</gene>
<sequence length="205" mass="24947">MFKMIYEPVSLSDDLRQGDIFVGLPFSYFDLDALFVYTDESNFGEVSWKDLTKEDIQILADTEKVYGIILSQDCDCLREDYISLIVVSEWKKDYAKSKKWMEEIIKLNRSSPSKMYIPPDDNFKINKKMHIDFSQIFNLKRENLINIKNLRLCRLNGEAMEHFREKLSFYFHRYAFDEFYPLDKEQMNSYEKWRKEKYMRRDYQR</sequence>
<name>A0A0F9TNW1_9ZZZZ</name>
<proteinExistence type="predicted"/>
<dbReference type="AlphaFoldDB" id="A0A0F9TNW1"/>
<protein>
    <submittedName>
        <fullName evidence="1">Uncharacterized protein</fullName>
    </submittedName>
</protein>
<comment type="caution">
    <text evidence="1">The sequence shown here is derived from an EMBL/GenBank/DDBJ whole genome shotgun (WGS) entry which is preliminary data.</text>
</comment>
<accession>A0A0F9TNW1</accession>
<organism evidence="1">
    <name type="scientific">marine sediment metagenome</name>
    <dbReference type="NCBI Taxonomy" id="412755"/>
    <lineage>
        <taxon>unclassified sequences</taxon>
        <taxon>metagenomes</taxon>
        <taxon>ecological metagenomes</taxon>
    </lineage>
</organism>
<evidence type="ECO:0000313" key="1">
    <source>
        <dbReference type="EMBL" id="KKN43088.1"/>
    </source>
</evidence>
<dbReference type="EMBL" id="LAZR01001536">
    <property type="protein sequence ID" value="KKN43088.1"/>
    <property type="molecule type" value="Genomic_DNA"/>
</dbReference>
<reference evidence="1" key="1">
    <citation type="journal article" date="2015" name="Nature">
        <title>Complex archaea that bridge the gap between prokaryotes and eukaryotes.</title>
        <authorList>
            <person name="Spang A."/>
            <person name="Saw J.H."/>
            <person name="Jorgensen S.L."/>
            <person name="Zaremba-Niedzwiedzka K."/>
            <person name="Martijn J."/>
            <person name="Lind A.E."/>
            <person name="van Eijk R."/>
            <person name="Schleper C."/>
            <person name="Guy L."/>
            <person name="Ettema T.J."/>
        </authorList>
    </citation>
    <scope>NUCLEOTIDE SEQUENCE</scope>
</reference>